<dbReference type="EMBL" id="JANJYJ010000010">
    <property type="protein sequence ID" value="KAK3183137.1"/>
    <property type="molecule type" value="Genomic_DNA"/>
</dbReference>
<accession>A0AAE0DRA6</accession>
<evidence type="ECO:0000313" key="2">
    <source>
        <dbReference type="Proteomes" id="UP001281410"/>
    </source>
</evidence>
<protein>
    <recommendedName>
        <fullName evidence="3">Reverse transcriptase</fullName>
    </recommendedName>
</protein>
<proteinExistence type="predicted"/>
<name>A0AAE0DRA6_9ROSI</name>
<organism evidence="1 2">
    <name type="scientific">Dipteronia sinensis</name>
    <dbReference type="NCBI Taxonomy" id="43782"/>
    <lineage>
        <taxon>Eukaryota</taxon>
        <taxon>Viridiplantae</taxon>
        <taxon>Streptophyta</taxon>
        <taxon>Embryophyta</taxon>
        <taxon>Tracheophyta</taxon>
        <taxon>Spermatophyta</taxon>
        <taxon>Magnoliopsida</taxon>
        <taxon>eudicotyledons</taxon>
        <taxon>Gunneridae</taxon>
        <taxon>Pentapetalae</taxon>
        <taxon>rosids</taxon>
        <taxon>malvids</taxon>
        <taxon>Sapindales</taxon>
        <taxon>Sapindaceae</taxon>
        <taxon>Hippocastanoideae</taxon>
        <taxon>Acereae</taxon>
        <taxon>Dipteronia</taxon>
    </lineage>
</organism>
<reference evidence="1" key="1">
    <citation type="journal article" date="2023" name="Plant J.">
        <title>Genome sequences and population genomics provide insights into the demographic history, inbreeding, and mutation load of two 'living fossil' tree species of Dipteronia.</title>
        <authorList>
            <person name="Feng Y."/>
            <person name="Comes H.P."/>
            <person name="Chen J."/>
            <person name="Zhu S."/>
            <person name="Lu R."/>
            <person name="Zhang X."/>
            <person name="Li P."/>
            <person name="Qiu J."/>
            <person name="Olsen K.M."/>
            <person name="Qiu Y."/>
        </authorList>
    </citation>
    <scope>NUCLEOTIDE SEQUENCE</scope>
    <source>
        <strain evidence="1">NBL</strain>
    </source>
</reference>
<comment type="caution">
    <text evidence="1">The sequence shown here is derived from an EMBL/GenBank/DDBJ whole genome shotgun (WGS) entry which is preliminary data.</text>
</comment>
<sequence length="149" mass="17228">MIADSEEFISLRELVDERDDVGMYFHRKASVRKKSNWIDVLKDDDDRKFFDEANISRAAGRYFDALFTSSFPSVEDLESCSEMIKSMIDNDMWLVLVERFVDEDVRSAVFSLKPTKAHGPDGFHALFFQKFWKIVGVDVSRVCLKVLNG</sequence>
<keyword evidence="2" id="KW-1185">Reference proteome</keyword>
<evidence type="ECO:0008006" key="3">
    <source>
        <dbReference type="Google" id="ProtNLM"/>
    </source>
</evidence>
<gene>
    <name evidence="1" type="ORF">Dsin_030423</name>
</gene>
<dbReference type="Proteomes" id="UP001281410">
    <property type="component" value="Unassembled WGS sequence"/>
</dbReference>
<evidence type="ECO:0000313" key="1">
    <source>
        <dbReference type="EMBL" id="KAK3183137.1"/>
    </source>
</evidence>
<dbReference type="AlphaFoldDB" id="A0AAE0DRA6"/>